<accession>A0A261TR82</accession>
<evidence type="ECO:0000256" key="8">
    <source>
        <dbReference type="SAM" id="MobiDB-lite"/>
    </source>
</evidence>
<feature type="domain" description="FMN hydroxy acid dehydrogenase" evidence="9">
    <location>
        <begin position="59"/>
        <end position="442"/>
    </location>
</feature>
<evidence type="ECO:0000256" key="6">
    <source>
        <dbReference type="PIRSR" id="PIRSR000138-1"/>
    </source>
</evidence>
<dbReference type="InterPro" id="IPR013785">
    <property type="entry name" value="Aldolase_TIM"/>
</dbReference>
<feature type="binding site" evidence="7">
    <location>
        <position position="341"/>
    </location>
    <ligand>
        <name>glyoxylate</name>
        <dbReference type="ChEBI" id="CHEBI:36655"/>
    </ligand>
</feature>
<comment type="caution">
    <text evidence="10">The sequence shown here is derived from an EMBL/GenBank/DDBJ whole genome shotgun (WGS) entry which is preliminary data.</text>
</comment>
<dbReference type="CDD" id="cd02809">
    <property type="entry name" value="alpha_hydroxyacid_oxid_FMN"/>
    <property type="match status" value="1"/>
</dbReference>
<feature type="compositionally biased region" description="Low complexity" evidence="8">
    <location>
        <begin position="32"/>
        <end position="51"/>
    </location>
</feature>
<dbReference type="Gene3D" id="3.20.20.70">
    <property type="entry name" value="Aldolase class I"/>
    <property type="match status" value="1"/>
</dbReference>
<evidence type="ECO:0000256" key="1">
    <source>
        <dbReference type="ARBA" id="ARBA00001917"/>
    </source>
</evidence>
<dbReference type="GO" id="GO:0016614">
    <property type="term" value="F:oxidoreductase activity, acting on CH-OH group of donors"/>
    <property type="evidence" value="ECO:0007669"/>
    <property type="project" value="UniProtKB-ARBA"/>
</dbReference>
<feature type="binding site" evidence="7">
    <location>
        <position position="187"/>
    </location>
    <ligand>
        <name>FMN</name>
        <dbReference type="ChEBI" id="CHEBI:58210"/>
    </ligand>
</feature>
<dbReference type="PANTHER" id="PTHR10578">
    <property type="entry name" value="S -2-HYDROXY-ACID OXIDASE-RELATED"/>
    <property type="match status" value="1"/>
</dbReference>
<dbReference type="InterPro" id="IPR008259">
    <property type="entry name" value="FMN_hydac_DH_AS"/>
</dbReference>
<feature type="binding site" evidence="7">
    <location>
        <position position="215"/>
    </location>
    <ligand>
        <name>FMN</name>
        <dbReference type="ChEBI" id="CHEBI:58210"/>
    </ligand>
</feature>
<keyword evidence="11" id="KW-1185">Reference proteome</keyword>
<gene>
    <name evidence="10" type="ORF">CAL25_11900</name>
</gene>
<feature type="binding site" evidence="7">
    <location>
        <position position="314"/>
    </location>
    <ligand>
        <name>FMN</name>
        <dbReference type="ChEBI" id="CHEBI:58210"/>
    </ligand>
</feature>
<feature type="binding site" evidence="7">
    <location>
        <position position="338"/>
    </location>
    <ligand>
        <name>glyoxylate</name>
        <dbReference type="ChEBI" id="CHEBI:36655"/>
    </ligand>
</feature>
<dbReference type="InterPro" id="IPR012133">
    <property type="entry name" value="Alpha-hydoxy_acid_DH_FMN"/>
</dbReference>
<dbReference type="AlphaFoldDB" id="A0A261TR82"/>
<feature type="active site" description="Proton acceptor" evidence="6">
    <location>
        <position position="338"/>
    </location>
</feature>
<feature type="binding site" evidence="7">
    <location>
        <position position="189"/>
    </location>
    <ligand>
        <name>glyoxylate</name>
        <dbReference type="ChEBI" id="CHEBI:36655"/>
    </ligand>
</feature>
<feature type="binding site" evidence="7">
    <location>
        <position position="85"/>
    </location>
    <ligand>
        <name>glyoxylate</name>
        <dbReference type="ChEBI" id="CHEBI:36655"/>
    </ligand>
</feature>
<evidence type="ECO:0000256" key="3">
    <source>
        <dbReference type="ARBA" id="ARBA00022643"/>
    </source>
</evidence>
<dbReference type="SUPFAM" id="SSF51395">
    <property type="entry name" value="FMN-linked oxidoreductases"/>
    <property type="match status" value="1"/>
</dbReference>
<dbReference type="GO" id="GO:0010181">
    <property type="term" value="F:FMN binding"/>
    <property type="evidence" value="ECO:0007669"/>
    <property type="project" value="InterPro"/>
</dbReference>
<dbReference type="RefSeq" id="WP_094800138.1">
    <property type="nucleotide sequence ID" value="NZ_NEVP01000006.1"/>
</dbReference>
<comment type="similarity">
    <text evidence="5">Belongs to the FMN-dependent alpha-hydroxy acid dehydrogenase family.</text>
</comment>
<evidence type="ECO:0000313" key="10">
    <source>
        <dbReference type="EMBL" id="OZI52178.1"/>
    </source>
</evidence>
<organism evidence="10 11">
    <name type="scientific">Bordetella genomosp. 5</name>
    <dbReference type="NCBI Taxonomy" id="1395608"/>
    <lineage>
        <taxon>Bacteria</taxon>
        <taxon>Pseudomonadati</taxon>
        <taxon>Pseudomonadota</taxon>
        <taxon>Betaproteobacteria</taxon>
        <taxon>Burkholderiales</taxon>
        <taxon>Alcaligenaceae</taxon>
        <taxon>Bordetella</taxon>
    </lineage>
</organism>
<feature type="binding site" evidence="7">
    <location>
        <position position="224"/>
    </location>
    <ligand>
        <name>glyoxylate</name>
        <dbReference type="ChEBI" id="CHEBI:36655"/>
    </ligand>
</feature>
<comment type="cofactor">
    <cofactor evidence="1">
        <name>FMN</name>
        <dbReference type="ChEBI" id="CHEBI:58210"/>
    </cofactor>
</comment>
<evidence type="ECO:0000256" key="7">
    <source>
        <dbReference type="PIRSR" id="PIRSR000138-2"/>
    </source>
</evidence>
<dbReference type="Pfam" id="PF01070">
    <property type="entry name" value="FMN_dh"/>
    <property type="match status" value="1"/>
</dbReference>
<dbReference type="FunFam" id="3.20.20.70:FF:000029">
    <property type="entry name" value="L-lactate dehydrogenase"/>
    <property type="match status" value="1"/>
</dbReference>
<feature type="binding site" evidence="7">
    <location>
        <position position="336"/>
    </location>
    <ligand>
        <name>FMN</name>
        <dbReference type="ChEBI" id="CHEBI:58210"/>
    </ligand>
</feature>
<dbReference type="PROSITE" id="PS51349">
    <property type="entry name" value="FMN_HYDROXY_ACID_DH_2"/>
    <property type="match status" value="1"/>
</dbReference>
<dbReference type="InterPro" id="IPR037396">
    <property type="entry name" value="FMN_HAD"/>
</dbReference>
<dbReference type="Proteomes" id="UP000216913">
    <property type="component" value="Unassembled WGS sequence"/>
</dbReference>
<dbReference type="PIRSF" id="PIRSF000138">
    <property type="entry name" value="Al-hdrx_acd_dh"/>
    <property type="match status" value="1"/>
</dbReference>
<protein>
    <submittedName>
        <fullName evidence="10">Alpha-hydroxy-acid oxidizing enzyme</fullName>
    </submittedName>
</protein>
<dbReference type="OrthoDB" id="8717062at2"/>
<evidence type="ECO:0000256" key="2">
    <source>
        <dbReference type="ARBA" id="ARBA00022630"/>
    </source>
</evidence>
<feature type="binding site" evidence="7">
    <location>
        <position position="167"/>
    </location>
    <ligand>
        <name>glyoxylate</name>
        <dbReference type="ChEBI" id="CHEBI:36655"/>
    </ligand>
</feature>
<evidence type="ECO:0000313" key="11">
    <source>
        <dbReference type="Proteomes" id="UP000216913"/>
    </source>
</evidence>
<feature type="region of interest" description="Disordered" evidence="8">
    <location>
        <begin position="17"/>
        <end position="51"/>
    </location>
</feature>
<evidence type="ECO:0000259" key="9">
    <source>
        <dbReference type="PROSITE" id="PS51349"/>
    </source>
</evidence>
<feature type="binding site" evidence="7">
    <location>
        <begin position="138"/>
        <end position="140"/>
    </location>
    <ligand>
        <name>FMN</name>
        <dbReference type="ChEBI" id="CHEBI:58210"/>
    </ligand>
</feature>
<sequence>MSTLPPSAVLSAVSLTAGAPAASGRTHDDVARANPGRGAAPAQRGAVPQAAPVATPLPRALRGILSLDDFEAAARRRLPRPIFGYVAGAAENNQSRDDNRAAFAEHGFAPRVLVDVSARDTSVELFSRRYAAPFGLAPMGISALSAYRGDIALARAAHAAGVVAIMSGSSLIPLEDVHAAAPGTWFQAYLPGDPARIDALVERVARAGYETLVLTVDIPVSANRENNVRTGFSTPLRPSLRLAWDGLTHPRWLAGTFLRTLVRHGMPHFENSFATRGAPILSANVLRDFSARDHLNWAHVARIRATWKGQLVIKGIMNPADAAVARRHGVDGVIVSNHGGRQLDGTVSPLRVLPDVAHEAGDMVVMMDSGIRRGSDVLKALALGARYVFVGRPMNYAAAVGGEAGVAHGIRLLRDEVDRNMAMLGVLSCEEVNRRLLRAMGPAR</sequence>
<evidence type="ECO:0000256" key="4">
    <source>
        <dbReference type="ARBA" id="ARBA00023002"/>
    </source>
</evidence>
<keyword evidence="2 7" id="KW-0285">Flavoprotein</keyword>
<feature type="binding site" evidence="7">
    <location>
        <begin position="391"/>
        <end position="392"/>
    </location>
    <ligand>
        <name>FMN</name>
        <dbReference type="ChEBI" id="CHEBI:58210"/>
    </ligand>
</feature>
<dbReference type="EMBL" id="NEVP01000006">
    <property type="protein sequence ID" value="OZI52178.1"/>
    <property type="molecule type" value="Genomic_DNA"/>
</dbReference>
<evidence type="ECO:0000256" key="5">
    <source>
        <dbReference type="ARBA" id="ARBA00024042"/>
    </source>
</evidence>
<keyword evidence="4" id="KW-0560">Oxidoreductase</keyword>
<dbReference type="PANTHER" id="PTHR10578:SF107">
    <property type="entry name" value="2-HYDROXYACID OXIDASE 1"/>
    <property type="match status" value="1"/>
</dbReference>
<feature type="binding site" evidence="7">
    <location>
        <begin position="368"/>
        <end position="372"/>
    </location>
    <ligand>
        <name>FMN</name>
        <dbReference type="ChEBI" id="CHEBI:58210"/>
    </ligand>
</feature>
<keyword evidence="3 7" id="KW-0288">FMN</keyword>
<name>A0A261TR82_9BORD</name>
<proteinExistence type="inferred from homology"/>
<dbReference type="PROSITE" id="PS00557">
    <property type="entry name" value="FMN_HYDROXY_ACID_DH_1"/>
    <property type="match status" value="1"/>
</dbReference>
<reference evidence="10 11" key="1">
    <citation type="submission" date="2017-05" db="EMBL/GenBank/DDBJ databases">
        <title>Complete and WGS of Bordetella genogroups.</title>
        <authorList>
            <person name="Spilker T."/>
            <person name="LiPuma J."/>
        </authorList>
    </citation>
    <scope>NUCLEOTIDE SEQUENCE [LARGE SCALE GENOMIC DNA]</scope>
    <source>
        <strain evidence="10 11">AU10456</strain>
    </source>
</reference>
<dbReference type="InterPro" id="IPR000262">
    <property type="entry name" value="FMN-dep_DH"/>
</dbReference>